<gene>
    <name evidence="2" type="ORF">F3N42_05390</name>
</gene>
<reference evidence="2 3" key="1">
    <citation type="submission" date="2019-09" db="EMBL/GenBank/DDBJ databases">
        <title>Wenzhouxiangella sp. Genome sequencing and assembly.</title>
        <authorList>
            <person name="Zhang R."/>
        </authorList>
    </citation>
    <scope>NUCLEOTIDE SEQUENCE [LARGE SCALE GENOMIC DNA]</scope>
    <source>
        <strain evidence="2 3">W260</strain>
    </source>
</reference>
<proteinExistence type="predicted"/>
<dbReference type="Proteomes" id="UP000325372">
    <property type="component" value="Unassembled WGS sequence"/>
</dbReference>
<comment type="caution">
    <text evidence="2">The sequence shown here is derived from an EMBL/GenBank/DDBJ whole genome shotgun (WGS) entry which is preliminary data.</text>
</comment>
<dbReference type="InterPro" id="IPR027056">
    <property type="entry name" value="Gluconate_2DH_su3"/>
</dbReference>
<feature type="compositionally biased region" description="Basic and acidic residues" evidence="1">
    <location>
        <begin position="1"/>
        <end position="11"/>
    </location>
</feature>
<dbReference type="RefSeq" id="WP_150863362.1">
    <property type="nucleotide sequence ID" value="NZ_VYXP01000003.1"/>
</dbReference>
<feature type="region of interest" description="Disordered" evidence="1">
    <location>
        <begin position="1"/>
        <end position="22"/>
    </location>
</feature>
<feature type="compositionally biased region" description="Polar residues" evidence="1">
    <location>
        <begin position="12"/>
        <end position="22"/>
    </location>
</feature>
<evidence type="ECO:0000256" key="1">
    <source>
        <dbReference type="SAM" id="MobiDB-lite"/>
    </source>
</evidence>
<accession>A0A5N0TC43</accession>
<evidence type="ECO:0000313" key="3">
    <source>
        <dbReference type="Proteomes" id="UP000325372"/>
    </source>
</evidence>
<dbReference type="Pfam" id="PF13618">
    <property type="entry name" value="Gluconate_2-dh3"/>
    <property type="match status" value="1"/>
</dbReference>
<dbReference type="EMBL" id="VYXP01000003">
    <property type="protein sequence ID" value="KAA9132653.1"/>
    <property type="molecule type" value="Genomic_DNA"/>
</dbReference>
<evidence type="ECO:0000313" key="2">
    <source>
        <dbReference type="EMBL" id="KAA9132653.1"/>
    </source>
</evidence>
<organism evidence="2 3">
    <name type="scientific">Marinihelvus fidelis</name>
    <dbReference type="NCBI Taxonomy" id="2613842"/>
    <lineage>
        <taxon>Bacteria</taxon>
        <taxon>Pseudomonadati</taxon>
        <taxon>Pseudomonadota</taxon>
        <taxon>Gammaproteobacteria</taxon>
        <taxon>Chromatiales</taxon>
        <taxon>Wenzhouxiangellaceae</taxon>
        <taxon>Marinihelvus</taxon>
    </lineage>
</organism>
<dbReference type="InterPro" id="IPR006311">
    <property type="entry name" value="TAT_signal"/>
</dbReference>
<keyword evidence="3" id="KW-1185">Reference proteome</keyword>
<protein>
    <submittedName>
        <fullName evidence="2">Gluconate 2-dehydrogenase subunit 3 family protein</fullName>
    </submittedName>
</protein>
<dbReference type="AlphaFoldDB" id="A0A5N0TC43"/>
<name>A0A5N0TC43_9GAMM</name>
<sequence>MSNPKTNHDKATTPSRVTRNASRLTRREALRAVSLALGGTLVGGSSLLASVAGYADGEEPAIAKGKPFTAAETALLDEVAETILPRTDTPGAKDANVGAFIAFMVADAYSPTDRALFRNGMLALQQASQADYGSDFEALDAADRTALLNRFDKEQQQHGWNKGKDAPHHWFRMMKELTLLGFFTSEVGMTQALRYVEAPGRYDPCAPYEQGDPAWADHA</sequence>
<dbReference type="PROSITE" id="PS51318">
    <property type="entry name" value="TAT"/>
    <property type="match status" value="1"/>
</dbReference>